<evidence type="ECO:0000256" key="4">
    <source>
        <dbReference type="ARBA" id="ARBA00035204"/>
    </source>
</evidence>
<accession>A0A376C0D0</accession>
<dbReference type="GO" id="GO:0005840">
    <property type="term" value="C:ribosome"/>
    <property type="evidence" value="ECO:0007669"/>
    <property type="project" value="UniProtKB-KW"/>
</dbReference>
<evidence type="ECO:0000313" key="6">
    <source>
        <dbReference type="EMBL" id="SSZ55611.1"/>
    </source>
</evidence>
<dbReference type="AlphaFoldDB" id="A0A376C0D0"/>
<dbReference type="RefSeq" id="WP_002689149.1">
    <property type="nucleotide sequence ID" value="NZ_UFTJ01000002.1"/>
</dbReference>
<dbReference type="GO" id="GO:0006412">
    <property type="term" value="P:translation"/>
    <property type="evidence" value="ECO:0007669"/>
    <property type="project" value="UniProtKB-UniRule"/>
</dbReference>
<dbReference type="PROSITE" id="PS00579">
    <property type="entry name" value="RIBOSOMAL_L29"/>
    <property type="match status" value="1"/>
</dbReference>
<evidence type="ECO:0000256" key="5">
    <source>
        <dbReference type="HAMAP-Rule" id="MF_00374"/>
    </source>
</evidence>
<dbReference type="InterPro" id="IPR018254">
    <property type="entry name" value="Ribosomal_uL29_CS"/>
</dbReference>
<name>A0A376C0D0_9FLAO</name>
<dbReference type="InterPro" id="IPR036049">
    <property type="entry name" value="Ribosomal_uL29_sf"/>
</dbReference>
<keyword evidence="2 5" id="KW-0689">Ribosomal protein</keyword>
<dbReference type="SUPFAM" id="SSF46561">
    <property type="entry name" value="Ribosomal protein L29 (L29p)"/>
    <property type="match status" value="1"/>
</dbReference>
<gene>
    <name evidence="5 6" type="primary">rpmC</name>
    <name evidence="6" type="ORF">NCTC11661_00994</name>
</gene>
<dbReference type="GO" id="GO:1990904">
    <property type="term" value="C:ribonucleoprotein complex"/>
    <property type="evidence" value="ECO:0007669"/>
    <property type="project" value="UniProtKB-KW"/>
</dbReference>
<protein>
    <recommendedName>
        <fullName evidence="4 5">Large ribosomal subunit protein uL29</fullName>
    </recommendedName>
</protein>
<evidence type="ECO:0000256" key="1">
    <source>
        <dbReference type="ARBA" id="ARBA00009254"/>
    </source>
</evidence>
<proteinExistence type="inferred from homology"/>
<reference evidence="6 7" key="1">
    <citation type="submission" date="2018-06" db="EMBL/GenBank/DDBJ databases">
        <authorList>
            <consortium name="Pathogen Informatics"/>
            <person name="Doyle S."/>
        </authorList>
    </citation>
    <scope>NUCLEOTIDE SEQUENCE [LARGE SCALE GENOMIC DNA]</scope>
    <source>
        <strain evidence="6 7">NCTC11661</strain>
    </source>
</reference>
<evidence type="ECO:0000256" key="2">
    <source>
        <dbReference type="ARBA" id="ARBA00022980"/>
    </source>
</evidence>
<dbReference type="InterPro" id="IPR001854">
    <property type="entry name" value="Ribosomal_uL29"/>
</dbReference>
<dbReference type="Gene3D" id="1.10.287.310">
    <property type="match status" value="1"/>
</dbReference>
<evidence type="ECO:0000256" key="3">
    <source>
        <dbReference type="ARBA" id="ARBA00023274"/>
    </source>
</evidence>
<dbReference type="HAMAP" id="MF_00374">
    <property type="entry name" value="Ribosomal_uL29"/>
    <property type="match status" value="1"/>
</dbReference>
<dbReference type="Proteomes" id="UP000255515">
    <property type="component" value="Unassembled WGS sequence"/>
</dbReference>
<dbReference type="NCBIfam" id="TIGR00012">
    <property type="entry name" value="L29"/>
    <property type="match status" value="1"/>
</dbReference>
<keyword evidence="3 5" id="KW-0687">Ribonucleoprotein</keyword>
<dbReference type="Pfam" id="PF00831">
    <property type="entry name" value="Ribosomal_L29"/>
    <property type="match status" value="1"/>
</dbReference>
<organism evidence="6 7">
    <name type="scientific">Bergeyella zoohelcum</name>
    <dbReference type="NCBI Taxonomy" id="1015"/>
    <lineage>
        <taxon>Bacteria</taxon>
        <taxon>Pseudomonadati</taxon>
        <taxon>Bacteroidota</taxon>
        <taxon>Flavobacteriia</taxon>
        <taxon>Flavobacteriales</taxon>
        <taxon>Weeksellaceae</taxon>
        <taxon>Bergeyella</taxon>
    </lineage>
</organism>
<dbReference type="GO" id="GO:0003735">
    <property type="term" value="F:structural constituent of ribosome"/>
    <property type="evidence" value="ECO:0007669"/>
    <property type="project" value="InterPro"/>
</dbReference>
<evidence type="ECO:0000313" key="7">
    <source>
        <dbReference type="Proteomes" id="UP000255515"/>
    </source>
</evidence>
<dbReference type="CDD" id="cd00427">
    <property type="entry name" value="Ribosomal_L29_HIP"/>
    <property type="match status" value="1"/>
</dbReference>
<dbReference type="EMBL" id="UFTJ01000002">
    <property type="protein sequence ID" value="SSZ55611.1"/>
    <property type="molecule type" value="Genomic_DNA"/>
</dbReference>
<sequence>MKNAEIKNLSTGDLQNKLTEAKAEYTKLRLAHRISPIENPIQIRDLRKTIARLNTELKAKQQ</sequence>
<comment type="similarity">
    <text evidence="1 5">Belongs to the universal ribosomal protein uL29 family.</text>
</comment>